<dbReference type="EMBL" id="JGVH01000095">
    <property type="protein sequence ID" value="KER01252.1"/>
    <property type="molecule type" value="Genomic_DNA"/>
</dbReference>
<dbReference type="RefSeq" id="WP_051769761.1">
    <property type="nucleotide sequence ID" value="NZ_CAWLUD010000095.1"/>
</dbReference>
<dbReference type="Proteomes" id="UP000028002">
    <property type="component" value="Unassembled WGS sequence"/>
</dbReference>
<proteinExistence type="predicted"/>
<dbReference type="AlphaFoldDB" id="A0A081RRE9"/>
<name>A0A081RRE9_PHOTE</name>
<accession>A0A081RRE9</accession>
<evidence type="ECO:0000313" key="2">
    <source>
        <dbReference type="Proteomes" id="UP000028002"/>
    </source>
</evidence>
<organism evidence="1 2">
    <name type="scientific">Photorhabdus temperata subsp. temperata Meg1</name>
    <dbReference type="NCBI Taxonomy" id="1393735"/>
    <lineage>
        <taxon>Bacteria</taxon>
        <taxon>Pseudomonadati</taxon>
        <taxon>Pseudomonadota</taxon>
        <taxon>Gammaproteobacteria</taxon>
        <taxon>Enterobacterales</taxon>
        <taxon>Morganellaceae</taxon>
        <taxon>Photorhabdus</taxon>
    </lineage>
</organism>
<gene>
    <name evidence="1" type="ORF">MEG1DRAFT_04147</name>
</gene>
<sequence length="738" mass="82000">MAVSTGKTAVKPQNTDVHVQAEPALYFHPDSETLIFVDKEDIHALEAEYNFLSHCVEQRIEAELKLDTLTEQCIRQTMVPAYGYEAQLKAAYDELNGACDRLHNQLTTLSPLENLPKTTLLDENAKKSAIGITELIAMDKGYQGYKYTYVRSDKIKSHWRRYKLNDQDKKSGGKSFLREVPYTDKEGNSRTRMEIDGKKLESQIKKLKPSLTVIDKKLINDHSGVWGKWAQDLNDSLKMSPYEGEHISFSSESQLMRWSYGAGVKASLNPLEITKNGIKGLLEGSGKANFYANFALAESRTRATLYLPDRTGVKLCYPRKDGSEGVLGMWRFDLTLTLSGSVGASLGIEAGVNLKGDVAKGVPVQMALDGNGVPGRRKVDVSKLLEGSNSGGELSMFVGAEYGANVSGGLMWKNPEKNPMEFRPLAKVSVGVTLQAGEGFSGIVSFSYRNGRIRVIAKGGLCWGVGAKGAVGFDIDGEAIWEEFMPCLAYMLRNMDYVKMLELMAEEDYYAFCMMPLLKLGEVVLGNRLKNLKDDLTASWEDKEKRVALMEKINDSQGDVLKYAPPETRGAMIAALIETNFWDEVASPASNRELKGEFMTVFSARKRAILAVLKWVQSKRDYENVMQNLHKVPGEGGKDPDVAINDWKTGEAKVVAFLGRGEAPRVYGSSDKFVPFAAKVIIEPSHYAKNLKDIYDWLPASAEAAKSLNEPLKPVNAELFKSVTQVMAKQHRFVRMFK</sequence>
<protein>
    <submittedName>
        <fullName evidence="1">Uncharacterized protein</fullName>
    </submittedName>
</protein>
<comment type="caution">
    <text evidence="1">The sequence shown here is derived from an EMBL/GenBank/DDBJ whole genome shotgun (WGS) entry which is preliminary data.</text>
</comment>
<evidence type="ECO:0000313" key="1">
    <source>
        <dbReference type="EMBL" id="KER01252.1"/>
    </source>
</evidence>
<dbReference type="PATRIC" id="fig|1393735.3.peg.4245"/>
<reference evidence="1 2" key="1">
    <citation type="submission" date="2014-03" db="EMBL/GenBank/DDBJ databases">
        <title>Draft Genome of Photorhabdus temperata Meg1.</title>
        <authorList>
            <person name="Hurst S.G.IV."/>
            <person name="Morris K."/>
            <person name="Thomas K."/>
            <person name="Tisa L.S."/>
        </authorList>
    </citation>
    <scope>NUCLEOTIDE SEQUENCE [LARGE SCALE GENOMIC DNA]</scope>
    <source>
        <strain evidence="1 2">Meg1</strain>
    </source>
</reference>